<dbReference type="Gene3D" id="1.20.1110.10">
    <property type="entry name" value="Calcium-transporting ATPase, transmembrane domain"/>
    <property type="match status" value="1"/>
</dbReference>
<evidence type="ECO:0000256" key="7">
    <source>
        <dbReference type="ARBA" id="ARBA00022842"/>
    </source>
</evidence>
<dbReference type="InterPro" id="IPR032631">
    <property type="entry name" value="P-type_ATPase_N"/>
</dbReference>
<keyword evidence="3 12" id="KW-0812">Transmembrane</keyword>
<keyword evidence="17" id="KW-1185">Reference proteome</keyword>
<dbReference type="Pfam" id="PF16209">
    <property type="entry name" value="PhoLip_ATPase_N"/>
    <property type="match status" value="1"/>
</dbReference>
<feature type="transmembrane region" description="Helical" evidence="12">
    <location>
        <begin position="1088"/>
        <end position="1110"/>
    </location>
</feature>
<dbReference type="SUPFAM" id="SSF81653">
    <property type="entry name" value="Calcium ATPase, transduction domain A"/>
    <property type="match status" value="1"/>
</dbReference>
<dbReference type="SUPFAM" id="SSF81660">
    <property type="entry name" value="Metal cation-transporting ATPase, ATP-binding domain N"/>
    <property type="match status" value="1"/>
</dbReference>
<feature type="transmembrane region" description="Helical" evidence="12">
    <location>
        <begin position="1167"/>
        <end position="1189"/>
    </location>
</feature>
<dbReference type="Gene3D" id="3.40.50.1000">
    <property type="entry name" value="HAD superfamily/HAD-like"/>
    <property type="match status" value="3"/>
</dbReference>
<comment type="similarity">
    <text evidence="2 12">Belongs to the cation transport ATPase (P-type) (TC 3.A.3) family. Type IV subfamily.</text>
</comment>
<reference evidence="16" key="1">
    <citation type="submission" date="2024-02" db="EMBL/GenBank/DDBJ databases">
        <authorList>
            <consortium name="ELIXIR-Norway"/>
            <consortium name="Elixir Norway"/>
        </authorList>
    </citation>
    <scope>NUCLEOTIDE SEQUENCE</scope>
</reference>
<organism evidence="16 17">
    <name type="scientific">Sphagnum troendelagicum</name>
    <dbReference type="NCBI Taxonomy" id="128251"/>
    <lineage>
        <taxon>Eukaryota</taxon>
        <taxon>Viridiplantae</taxon>
        <taxon>Streptophyta</taxon>
        <taxon>Embryophyta</taxon>
        <taxon>Bryophyta</taxon>
        <taxon>Sphagnophytina</taxon>
        <taxon>Sphagnopsida</taxon>
        <taxon>Sphagnales</taxon>
        <taxon>Sphagnaceae</taxon>
        <taxon>Sphagnum</taxon>
    </lineage>
</organism>
<dbReference type="InterPro" id="IPR006539">
    <property type="entry name" value="P-type_ATPase_IV"/>
</dbReference>
<protein>
    <recommendedName>
        <fullName evidence="12">Phospholipid-transporting ATPase</fullName>
        <ecNumber evidence="12">7.6.2.1</ecNumber>
    </recommendedName>
</protein>
<dbReference type="SUPFAM" id="SSF56784">
    <property type="entry name" value="HAD-like"/>
    <property type="match status" value="1"/>
</dbReference>
<sequence>MANDRLKFWKRRWWRGGGNSNQESEEAESRIVHCNRPDLNSSTGYASNRTSTTKYTWYSFLPMALFEQFRRAAYWYFTAIAILASAGFGPYGTISLWLPLAFVLVLGLARDFWEDVRRSRGDREVNSRPILVYSGAQGKFEEKEWRNVRVGDLVKVSDGDYFPADLLLLSSTGPDGICYVETMNLDGETNLKVRQSLECTWGVVDDDDDGGAAEEFGKNNNEGKQVLKNFEAVLRCEPPNASLYTFAGVLEFPDGRSFPIGPSQILLRDSSLQNTGSIVGAVVYTGHDTKVMQNSLPPPSKRSRVDKTLDKIIWIMFGLLLFVSILTAVLLAVRTKGAGSNPWYLLPTIGDTDYAANYNPNKEALVGVLSFFNSLILYGYFVPIALYVSLEIVRGIQAQFIAEDLHMYDSIITQKGASVKSAGLNEELGQVDTIFSDKTGTLTSNQMDFFRASIAGVAYGMGTTEVERAAKILGLALGDDGHGSDPSHPHDPKEDYKKNSASRHSSKELQNIAVAADQQPENLTKENNTDILVQLPDDASNGPHGPENNPYREKGFNFYDPRLLGGNWIHEPNADNIRFFFQILALCHTAIPDGNPDNPHTMHYRAESPDEAALVVAAKQFGFFFYKRTPTALYIRETPSPTAAPVEQVYQLLNVLEFTSARKRMSVIVRFPDGRLLLLSKGADSVMLQRVDRNKSGFVKETKKDLKEFGQVGLRTLVVAYRELSEDEYERWQSKYAEVRATLGRERELRTEEVADEIERGLTVVGGTGVEDKLQDGVPETINHLARAGINIWVLTGDKVETAINIGYACSLLRQGMDNLLVSLDGPEAHALEERATRDNLPNNVVEEEQKAFVGHKLSEALDLVLTGHENPRESTLSNAQALNFSGSLPRTLSRSLSQPSTLSRNVSKRSGRHLGSPSSSAQNGFEMTALKSNHSPIGGGLEESTIDRPLRRADSDTTPVEYALIIDGQSLAFILADEELQEHFLQVCINCSSVLCCRVSPRQKAQVTLLVRKGLGQNRLCLAIGDGANDVGMIQSADVGVGISGVEGAQAAAAADYAISQFRFLERLLLVHGHWCYRRVSLMMLYFFYKVCIIGFIAFYSNCFAFFSGTPFYNSWYASCYNTVFTALPICVIAVLDQDVSADEAIRYPELYKSGQRGELFNKRSVFAWLTYSLYTSAVIFFFTLAIYSGLSAFRSGGEVSSLQDYGGAMFTTLVLVPNLQLYMMVQYFTWIHHLAIWASIAIWYIFLLVYGALPPLDATTAYKEFIEVLAPSPSYWLLQAIVVVACLLPEFLYRSLHWAFYPSDYQIVLECTKLERTKISEEQKV</sequence>
<feature type="transmembrane region" description="Helical" evidence="12">
    <location>
        <begin position="1209"/>
        <end position="1227"/>
    </location>
</feature>
<evidence type="ECO:0000259" key="15">
    <source>
        <dbReference type="Pfam" id="PF16212"/>
    </source>
</evidence>
<evidence type="ECO:0000256" key="10">
    <source>
        <dbReference type="ARBA" id="ARBA00023136"/>
    </source>
</evidence>
<feature type="transmembrane region" description="Helical" evidence="12">
    <location>
        <begin position="1275"/>
        <end position="1295"/>
    </location>
</feature>
<dbReference type="InterPro" id="IPR008250">
    <property type="entry name" value="ATPase_P-typ_transduc_dom_A_sf"/>
</dbReference>
<feature type="transmembrane region" description="Helical" evidence="12">
    <location>
        <begin position="1236"/>
        <end position="1255"/>
    </location>
</feature>
<dbReference type="PANTHER" id="PTHR24092">
    <property type="entry name" value="PROBABLE PHOSPHOLIPID-TRANSPORTING ATPASE"/>
    <property type="match status" value="1"/>
</dbReference>
<keyword evidence="10 12" id="KW-0472">Membrane</keyword>
<dbReference type="InterPro" id="IPR023298">
    <property type="entry name" value="ATPase_P-typ_TM_dom_sf"/>
</dbReference>
<evidence type="ECO:0000256" key="8">
    <source>
        <dbReference type="ARBA" id="ARBA00022967"/>
    </source>
</evidence>
<dbReference type="Pfam" id="PF16212">
    <property type="entry name" value="PhoLip_ATPase_C"/>
    <property type="match status" value="1"/>
</dbReference>
<dbReference type="Proteomes" id="UP001497512">
    <property type="component" value="Chromosome 2"/>
</dbReference>
<dbReference type="NCBIfam" id="TIGR01494">
    <property type="entry name" value="ATPase_P-type"/>
    <property type="match status" value="1"/>
</dbReference>
<feature type="region of interest" description="Disordered" evidence="13">
    <location>
        <begin position="480"/>
        <end position="506"/>
    </location>
</feature>
<accession>A0ABP0U9U4</accession>
<proteinExistence type="inferred from homology"/>
<dbReference type="NCBIfam" id="TIGR01652">
    <property type="entry name" value="ATPase-Plipid"/>
    <property type="match status" value="1"/>
</dbReference>
<evidence type="ECO:0000313" key="17">
    <source>
        <dbReference type="Proteomes" id="UP001497512"/>
    </source>
</evidence>
<dbReference type="PANTHER" id="PTHR24092:SF189">
    <property type="entry name" value="PHOSPHOLIPID-TRANSPORTING ATPASE"/>
    <property type="match status" value="1"/>
</dbReference>
<evidence type="ECO:0000259" key="14">
    <source>
        <dbReference type="Pfam" id="PF16209"/>
    </source>
</evidence>
<dbReference type="InterPro" id="IPR032630">
    <property type="entry name" value="P_typ_ATPase_c"/>
</dbReference>
<dbReference type="EMBL" id="OZ019894">
    <property type="protein sequence ID" value="CAK9215529.1"/>
    <property type="molecule type" value="Genomic_DNA"/>
</dbReference>
<dbReference type="InterPro" id="IPR023299">
    <property type="entry name" value="ATPase_P-typ_cyto_dom_N"/>
</dbReference>
<feature type="compositionally biased region" description="Polar residues" evidence="13">
    <location>
        <begin position="891"/>
        <end position="906"/>
    </location>
</feature>
<evidence type="ECO:0000256" key="2">
    <source>
        <dbReference type="ARBA" id="ARBA00008109"/>
    </source>
</evidence>
<dbReference type="InterPro" id="IPR001757">
    <property type="entry name" value="P_typ_ATPase"/>
</dbReference>
<dbReference type="InterPro" id="IPR036412">
    <property type="entry name" value="HAD-like_sf"/>
</dbReference>
<keyword evidence="4" id="KW-0479">Metal-binding</keyword>
<feature type="compositionally biased region" description="Basic and acidic residues" evidence="13">
    <location>
        <begin position="480"/>
        <end position="498"/>
    </location>
</feature>
<feature type="region of interest" description="Disordered" evidence="13">
    <location>
        <begin position="891"/>
        <end position="953"/>
    </location>
</feature>
<dbReference type="SUPFAM" id="SSF81665">
    <property type="entry name" value="Calcium ATPase, transmembrane domain M"/>
    <property type="match status" value="1"/>
</dbReference>
<name>A0ABP0U9U4_9BRYO</name>
<feature type="domain" description="P-type ATPase C-terminal" evidence="15">
    <location>
        <begin position="1054"/>
        <end position="1305"/>
    </location>
</feature>
<dbReference type="InterPro" id="IPR023214">
    <property type="entry name" value="HAD_sf"/>
</dbReference>
<dbReference type="EC" id="7.6.2.1" evidence="12"/>
<comment type="catalytic activity">
    <reaction evidence="11 12">
        <text>ATP + H2O + phospholipidSide 1 = ADP + phosphate + phospholipidSide 2.</text>
        <dbReference type="EC" id="7.6.2.1"/>
    </reaction>
</comment>
<evidence type="ECO:0000256" key="12">
    <source>
        <dbReference type="RuleBase" id="RU362033"/>
    </source>
</evidence>
<evidence type="ECO:0000256" key="13">
    <source>
        <dbReference type="SAM" id="MobiDB-lite"/>
    </source>
</evidence>
<dbReference type="Pfam" id="PF13246">
    <property type="entry name" value="Cation_ATPase"/>
    <property type="match status" value="1"/>
</dbReference>
<evidence type="ECO:0000256" key="3">
    <source>
        <dbReference type="ARBA" id="ARBA00022692"/>
    </source>
</evidence>
<dbReference type="InterPro" id="IPR018303">
    <property type="entry name" value="ATPase_P-typ_P_site"/>
</dbReference>
<keyword evidence="9 12" id="KW-1133">Transmembrane helix</keyword>
<feature type="transmembrane region" description="Helical" evidence="12">
    <location>
        <begin position="312"/>
        <end position="333"/>
    </location>
</feature>
<gene>
    <name evidence="16" type="ORF">CSSPTR1EN2_LOCUS12777</name>
</gene>
<evidence type="ECO:0000256" key="11">
    <source>
        <dbReference type="ARBA" id="ARBA00034036"/>
    </source>
</evidence>
<evidence type="ECO:0000256" key="6">
    <source>
        <dbReference type="ARBA" id="ARBA00022840"/>
    </source>
</evidence>
<evidence type="ECO:0000313" key="16">
    <source>
        <dbReference type="EMBL" id="CAK9215529.1"/>
    </source>
</evidence>
<keyword evidence="6 12" id="KW-0067">ATP-binding</keyword>
<feature type="transmembrane region" description="Helical" evidence="12">
    <location>
        <begin position="72"/>
        <end position="88"/>
    </location>
</feature>
<keyword evidence="7 12" id="KW-0460">Magnesium</keyword>
<evidence type="ECO:0000256" key="4">
    <source>
        <dbReference type="ARBA" id="ARBA00022723"/>
    </source>
</evidence>
<evidence type="ECO:0000256" key="1">
    <source>
        <dbReference type="ARBA" id="ARBA00004141"/>
    </source>
</evidence>
<feature type="compositionally biased region" description="Polar residues" evidence="13">
    <location>
        <begin position="917"/>
        <end position="936"/>
    </location>
</feature>
<keyword evidence="8 12" id="KW-1278">Translocase</keyword>
<dbReference type="Gene3D" id="3.40.1110.10">
    <property type="entry name" value="Calcium-transporting ATPase, cytoplasmic domain N"/>
    <property type="match status" value="2"/>
</dbReference>
<dbReference type="Gene3D" id="2.70.150.10">
    <property type="entry name" value="Calcium-transporting ATPase, cytoplasmic transduction domain A"/>
    <property type="match status" value="1"/>
</dbReference>
<dbReference type="PROSITE" id="PS00154">
    <property type="entry name" value="ATPASE_E1_E2"/>
    <property type="match status" value="1"/>
</dbReference>
<feature type="transmembrane region" description="Helical" evidence="12">
    <location>
        <begin position="364"/>
        <end position="388"/>
    </location>
</feature>
<dbReference type="PRINTS" id="PR00119">
    <property type="entry name" value="CATATPASE"/>
</dbReference>
<feature type="domain" description="P-type ATPase N-terminal" evidence="14">
    <location>
        <begin position="32"/>
        <end position="86"/>
    </location>
</feature>
<keyword evidence="5 12" id="KW-0547">Nucleotide-binding</keyword>
<evidence type="ECO:0000256" key="9">
    <source>
        <dbReference type="ARBA" id="ARBA00022989"/>
    </source>
</evidence>
<comment type="subcellular location">
    <subcellularLocation>
        <location evidence="1 12">Membrane</location>
        <topology evidence="1 12">Multi-pass membrane protein</topology>
    </subcellularLocation>
</comment>
<evidence type="ECO:0000256" key="5">
    <source>
        <dbReference type="ARBA" id="ARBA00022741"/>
    </source>
</evidence>